<gene>
    <name evidence="2" type="ORF">SFRICE_007891</name>
</gene>
<evidence type="ECO:0000313" key="2">
    <source>
        <dbReference type="EMBL" id="SOQ50130.1"/>
    </source>
</evidence>
<accession>A0A2H1WAQ3</accession>
<evidence type="ECO:0000256" key="1">
    <source>
        <dbReference type="SAM" id="MobiDB-lite"/>
    </source>
</evidence>
<dbReference type="AlphaFoldDB" id="A0A2H1WAQ3"/>
<protein>
    <submittedName>
        <fullName evidence="2">SFRICE_007891</fullName>
    </submittedName>
</protein>
<dbReference type="EMBL" id="ODYU01007400">
    <property type="protein sequence ID" value="SOQ50130.1"/>
    <property type="molecule type" value="Genomic_DNA"/>
</dbReference>
<feature type="compositionally biased region" description="Polar residues" evidence="1">
    <location>
        <begin position="232"/>
        <end position="246"/>
    </location>
</feature>
<proteinExistence type="predicted"/>
<feature type="region of interest" description="Disordered" evidence="1">
    <location>
        <begin position="187"/>
        <end position="246"/>
    </location>
</feature>
<name>A0A2H1WAQ3_SPOFR</name>
<sequence>MTFPALSEARGSVRHLLTKNHPVPTPVFRADAPRCAMLRCCRCVWLPLIVFIGTHSLSLVEMDSAKLCLLYGKMRAMGFSTRELYHQRRAMLRRCGCVWLPPIIFISTHSLALEETDLTKLCFYVERCVLWMLTGKNHQISPRALGEARKGVRHLLTKNHRVPTPALQVGALVNPLDSARSLGVTTEKFKKNRTKLNNTSPDPGIKPESPLPDSRTCNHSANEAVDADGSSDGKQSPSPMDTRNTRGVTSALPAFWGANKERQEAFDCTVGAVARQLAAVERVAGSIPAWSNSLCHPQIVVSGLGVMRM</sequence>
<reference evidence="2" key="1">
    <citation type="submission" date="2016-07" db="EMBL/GenBank/DDBJ databases">
        <authorList>
            <person name="Bretaudeau A."/>
        </authorList>
    </citation>
    <scope>NUCLEOTIDE SEQUENCE</scope>
    <source>
        <strain evidence="2">Rice</strain>
        <tissue evidence="2">Whole body</tissue>
    </source>
</reference>
<organism evidence="2">
    <name type="scientific">Spodoptera frugiperda</name>
    <name type="common">Fall armyworm</name>
    <dbReference type="NCBI Taxonomy" id="7108"/>
    <lineage>
        <taxon>Eukaryota</taxon>
        <taxon>Metazoa</taxon>
        <taxon>Ecdysozoa</taxon>
        <taxon>Arthropoda</taxon>
        <taxon>Hexapoda</taxon>
        <taxon>Insecta</taxon>
        <taxon>Pterygota</taxon>
        <taxon>Neoptera</taxon>
        <taxon>Endopterygota</taxon>
        <taxon>Lepidoptera</taxon>
        <taxon>Glossata</taxon>
        <taxon>Ditrysia</taxon>
        <taxon>Noctuoidea</taxon>
        <taxon>Noctuidae</taxon>
        <taxon>Amphipyrinae</taxon>
        <taxon>Spodoptera</taxon>
    </lineage>
</organism>